<feature type="compositionally biased region" description="Basic and acidic residues" evidence="1">
    <location>
        <begin position="208"/>
        <end position="217"/>
    </location>
</feature>
<name>A0AA38HZU5_9CUCU</name>
<dbReference type="GO" id="GO:0016791">
    <property type="term" value="F:phosphatase activity"/>
    <property type="evidence" value="ECO:0007669"/>
    <property type="project" value="UniProtKB-ARBA"/>
</dbReference>
<sequence length="217" mass="24964">MGTAVKNTVTSKTKTRYQIVFGKSSNEHTISNCTPIQFWSINRHGTRYPKGRYHPKIEAVNLYSCEQNPQTSVYLVLLRQQSSWQNYFDSTCVNGIKKQEYILSKITFFKTKILQRTKLLIDQIPKYQTKTITILLTEIIKLSTSSEISQPSINDETAEAKTSDNSQTECDDVNLKPEHVLPLPKATPRKNQKRNEKQDNLEYNADTSGKKQVEEKE</sequence>
<evidence type="ECO:0000313" key="3">
    <source>
        <dbReference type="Proteomes" id="UP001168821"/>
    </source>
</evidence>
<protein>
    <recommendedName>
        <fullName evidence="4">Multiple inositol polyphosphate phosphatase 1</fullName>
    </recommendedName>
</protein>
<gene>
    <name evidence="2" type="ORF">Zmor_024057</name>
</gene>
<organism evidence="2 3">
    <name type="scientific">Zophobas morio</name>
    <dbReference type="NCBI Taxonomy" id="2755281"/>
    <lineage>
        <taxon>Eukaryota</taxon>
        <taxon>Metazoa</taxon>
        <taxon>Ecdysozoa</taxon>
        <taxon>Arthropoda</taxon>
        <taxon>Hexapoda</taxon>
        <taxon>Insecta</taxon>
        <taxon>Pterygota</taxon>
        <taxon>Neoptera</taxon>
        <taxon>Endopterygota</taxon>
        <taxon>Coleoptera</taxon>
        <taxon>Polyphaga</taxon>
        <taxon>Cucujiformia</taxon>
        <taxon>Tenebrionidae</taxon>
        <taxon>Zophobas</taxon>
    </lineage>
</organism>
<evidence type="ECO:0008006" key="4">
    <source>
        <dbReference type="Google" id="ProtNLM"/>
    </source>
</evidence>
<dbReference type="InterPro" id="IPR029033">
    <property type="entry name" value="His_PPase_superfam"/>
</dbReference>
<dbReference type="EMBL" id="JALNTZ010000007">
    <property type="protein sequence ID" value="KAJ3646470.1"/>
    <property type="molecule type" value="Genomic_DNA"/>
</dbReference>
<reference evidence="2" key="1">
    <citation type="journal article" date="2023" name="G3 (Bethesda)">
        <title>Whole genome assemblies of Zophobas morio and Tenebrio molitor.</title>
        <authorList>
            <person name="Kaur S."/>
            <person name="Stinson S.A."/>
            <person name="diCenzo G.C."/>
        </authorList>
    </citation>
    <scope>NUCLEOTIDE SEQUENCE</scope>
    <source>
        <strain evidence="2">QUZm001</strain>
    </source>
</reference>
<evidence type="ECO:0000313" key="2">
    <source>
        <dbReference type="EMBL" id="KAJ3646470.1"/>
    </source>
</evidence>
<dbReference type="Gene3D" id="3.40.50.1240">
    <property type="entry name" value="Phosphoglycerate mutase-like"/>
    <property type="match status" value="1"/>
</dbReference>
<proteinExistence type="predicted"/>
<feature type="region of interest" description="Disordered" evidence="1">
    <location>
        <begin position="150"/>
        <end position="217"/>
    </location>
</feature>
<dbReference type="Proteomes" id="UP001168821">
    <property type="component" value="Unassembled WGS sequence"/>
</dbReference>
<dbReference type="AlphaFoldDB" id="A0AA38HZU5"/>
<keyword evidence="3" id="KW-1185">Reference proteome</keyword>
<accession>A0AA38HZU5</accession>
<dbReference type="SUPFAM" id="SSF53254">
    <property type="entry name" value="Phosphoglycerate mutase-like"/>
    <property type="match status" value="1"/>
</dbReference>
<evidence type="ECO:0000256" key="1">
    <source>
        <dbReference type="SAM" id="MobiDB-lite"/>
    </source>
</evidence>
<comment type="caution">
    <text evidence="2">The sequence shown here is derived from an EMBL/GenBank/DDBJ whole genome shotgun (WGS) entry which is preliminary data.</text>
</comment>